<dbReference type="WBParaSite" id="Gr19_v10_g15979.t1">
    <property type="protein sequence ID" value="Gr19_v10_g15979.t1"/>
    <property type="gene ID" value="Gr19_v10_g15979"/>
</dbReference>
<feature type="transmembrane region" description="Helical" evidence="2">
    <location>
        <begin position="230"/>
        <end position="254"/>
    </location>
</feature>
<keyword evidence="2" id="KW-1133">Transmembrane helix</keyword>
<dbReference type="AlphaFoldDB" id="A0A914HC35"/>
<sequence length="418" mass="47323">MGDGQQQKNLQDSSSSTPHSPASLPKLSVHSGNGKLRGGGARAVQEQSKVQQLVSRLERRLGIVMVLCMAVLLTVLVINGLFHDRVRATTTEFIGAIEREVRLLQQNEIVLFSDDTFPTTPPAKEIAEGEEILQAQPNLTSAADGEREGTVFEINNNANLSLTERLLQLRMRANELTELDEFRQRFADTDVTIWTLVLLNLLGLVVLVPSTCRFWLRNYGAQTVSRSCCMAYRILLVLLVLLSLVQLVLLLSLLDNASNFPPIVDKLFDTYLTEVSEDKIGRLVEPIEDQFSCKIRVEHELLERYGLQEKCVPKMKDRLLAPYIVSFLILVTIFPFILTIFTCLWPKNIQILAPIEKAQRKVQFFPGEESRNQILTETLEGDSTKKEGTKTYYIDENNKQMLLNCDQFKCFNDLMKSV</sequence>
<keyword evidence="2" id="KW-0472">Membrane</keyword>
<feature type="compositionally biased region" description="Low complexity" evidence="1">
    <location>
        <begin position="13"/>
        <end position="25"/>
    </location>
</feature>
<keyword evidence="3" id="KW-1185">Reference proteome</keyword>
<evidence type="ECO:0000313" key="3">
    <source>
        <dbReference type="Proteomes" id="UP000887572"/>
    </source>
</evidence>
<dbReference type="Proteomes" id="UP000887572">
    <property type="component" value="Unplaced"/>
</dbReference>
<name>A0A914HC35_GLORO</name>
<proteinExistence type="predicted"/>
<evidence type="ECO:0000256" key="1">
    <source>
        <dbReference type="SAM" id="MobiDB-lite"/>
    </source>
</evidence>
<reference evidence="4" key="1">
    <citation type="submission" date="2022-11" db="UniProtKB">
        <authorList>
            <consortium name="WormBaseParasite"/>
        </authorList>
    </citation>
    <scope>IDENTIFICATION</scope>
</reference>
<feature type="compositionally biased region" description="Polar residues" evidence="1">
    <location>
        <begin position="1"/>
        <end position="12"/>
    </location>
</feature>
<organism evidence="3 4">
    <name type="scientific">Globodera rostochiensis</name>
    <name type="common">Golden nematode worm</name>
    <name type="synonym">Heterodera rostochiensis</name>
    <dbReference type="NCBI Taxonomy" id="31243"/>
    <lineage>
        <taxon>Eukaryota</taxon>
        <taxon>Metazoa</taxon>
        <taxon>Ecdysozoa</taxon>
        <taxon>Nematoda</taxon>
        <taxon>Chromadorea</taxon>
        <taxon>Rhabditida</taxon>
        <taxon>Tylenchina</taxon>
        <taxon>Tylenchomorpha</taxon>
        <taxon>Tylenchoidea</taxon>
        <taxon>Heteroderidae</taxon>
        <taxon>Heteroderinae</taxon>
        <taxon>Globodera</taxon>
    </lineage>
</organism>
<feature type="transmembrane region" description="Helical" evidence="2">
    <location>
        <begin position="61"/>
        <end position="82"/>
    </location>
</feature>
<accession>A0A914HC35</accession>
<evidence type="ECO:0000256" key="2">
    <source>
        <dbReference type="SAM" id="Phobius"/>
    </source>
</evidence>
<evidence type="ECO:0000313" key="4">
    <source>
        <dbReference type="WBParaSite" id="Gr19_v10_g15979.t1"/>
    </source>
</evidence>
<keyword evidence="2" id="KW-0812">Transmembrane</keyword>
<feature type="region of interest" description="Disordered" evidence="1">
    <location>
        <begin position="1"/>
        <end position="43"/>
    </location>
</feature>
<protein>
    <submittedName>
        <fullName evidence="4">Chloride channel CLIC-like protein 1</fullName>
    </submittedName>
</protein>
<feature type="transmembrane region" description="Helical" evidence="2">
    <location>
        <begin position="323"/>
        <end position="345"/>
    </location>
</feature>
<feature type="transmembrane region" description="Helical" evidence="2">
    <location>
        <begin position="191"/>
        <end position="209"/>
    </location>
</feature>